<keyword evidence="2" id="KW-1185">Reference proteome</keyword>
<reference evidence="1" key="1">
    <citation type="journal article" date="2019" name="bioRxiv">
        <title>The Genome of the Zebra Mussel, Dreissena polymorpha: A Resource for Invasive Species Research.</title>
        <authorList>
            <person name="McCartney M.A."/>
            <person name="Auch B."/>
            <person name="Kono T."/>
            <person name="Mallez S."/>
            <person name="Zhang Y."/>
            <person name="Obille A."/>
            <person name="Becker A."/>
            <person name="Abrahante J.E."/>
            <person name="Garbe J."/>
            <person name="Badalamenti J.P."/>
            <person name="Herman A."/>
            <person name="Mangelson H."/>
            <person name="Liachko I."/>
            <person name="Sullivan S."/>
            <person name="Sone E.D."/>
            <person name="Koren S."/>
            <person name="Silverstein K.A.T."/>
            <person name="Beckman K.B."/>
            <person name="Gohl D.M."/>
        </authorList>
    </citation>
    <scope>NUCLEOTIDE SEQUENCE</scope>
    <source>
        <strain evidence="1">Duluth1</strain>
        <tissue evidence="1">Whole animal</tissue>
    </source>
</reference>
<organism evidence="1 2">
    <name type="scientific">Dreissena polymorpha</name>
    <name type="common">Zebra mussel</name>
    <name type="synonym">Mytilus polymorpha</name>
    <dbReference type="NCBI Taxonomy" id="45954"/>
    <lineage>
        <taxon>Eukaryota</taxon>
        <taxon>Metazoa</taxon>
        <taxon>Spiralia</taxon>
        <taxon>Lophotrochozoa</taxon>
        <taxon>Mollusca</taxon>
        <taxon>Bivalvia</taxon>
        <taxon>Autobranchia</taxon>
        <taxon>Heteroconchia</taxon>
        <taxon>Euheterodonta</taxon>
        <taxon>Imparidentia</taxon>
        <taxon>Neoheterodontei</taxon>
        <taxon>Myida</taxon>
        <taxon>Dreissenoidea</taxon>
        <taxon>Dreissenidae</taxon>
        <taxon>Dreissena</taxon>
    </lineage>
</organism>
<comment type="caution">
    <text evidence="1">The sequence shown here is derived from an EMBL/GenBank/DDBJ whole genome shotgun (WGS) entry which is preliminary data.</text>
</comment>
<dbReference type="Proteomes" id="UP000828390">
    <property type="component" value="Unassembled WGS sequence"/>
</dbReference>
<reference evidence="1" key="2">
    <citation type="submission" date="2020-11" db="EMBL/GenBank/DDBJ databases">
        <authorList>
            <person name="McCartney M.A."/>
            <person name="Auch B."/>
            <person name="Kono T."/>
            <person name="Mallez S."/>
            <person name="Becker A."/>
            <person name="Gohl D.M."/>
            <person name="Silverstein K.A.T."/>
            <person name="Koren S."/>
            <person name="Bechman K.B."/>
            <person name="Herman A."/>
            <person name="Abrahante J.E."/>
            <person name="Garbe J."/>
        </authorList>
    </citation>
    <scope>NUCLEOTIDE SEQUENCE</scope>
    <source>
        <strain evidence="1">Duluth1</strain>
        <tissue evidence="1">Whole animal</tissue>
    </source>
</reference>
<evidence type="ECO:0000313" key="1">
    <source>
        <dbReference type="EMBL" id="KAH3848327.1"/>
    </source>
</evidence>
<dbReference type="AlphaFoldDB" id="A0A9D4QZA3"/>
<evidence type="ECO:0000313" key="2">
    <source>
        <dbReference type="Proteomes" id="UP000828390"/>
    </source>
</evidence>
<accession>A0A9D4QZA3</accession>
<name>A0A9D4QZA3_DREPO</name>
<proteinExistence type="predicted"/>
<gene>
    <name evidence="1" type="ORF">DPMN_090687</name>
</gene>
<protein>
    <submittedName>
        <fullName evidence="1">Uncharacterized protein</fullName>
    </submittedName>
</protein>
<sequence length="56" mass="6092">MSVYTVELSSDVLQLGCPDGAVRLQVGHSGPPSQHVCTIPRSLLLVLTYNNTYTFI</sequence>
<dbReference type="EMBL" id="JAIWYP010000003">
    <property type="protein sequence ID" value="KAH3848327.1"/>
    <property type="molecule type" value="Genomic_DNA"/>
</dbReference>